<keyword evidence="4" id="KW-1185">Reference proteome</keyword>
<evidence type="ECO:0000313" key="3">
    <source>
        <dbReference type="EMBL" id="BAO81389.1"/>
    </source>
</evidence>
<feature type="region of interest" description="Disordered" evidence="1">
    <location>
        <begin position="1"/>
        <end position="20"/>
    </location>
</feature>
<reference evidence="3 4" key="1">
    <citation type="journal article" date="2014" name="Nat. Commun.">
        <title>Physiological and genomic features of highly alkaliphilic hydrogen-utilizing Betaproteobacteria from a continental serpentinizing site.</title>
        <authorList>
            <person name="Suzuki S."/>
            <person name="Kuenen J.G."/>
            <person name="Schipper K."/>
            <person name="van der Velde S."/>
            <person name="Ishii S."/>
            <person name="Wu A."/>
            <person name="Sorokin D.Y."/>
            <person name="Tenney A."/>
            <person name="Meng X.Y."/>
            <person name="Morrill P.L."/>
            <person name="Kamagata Y."/>
            <person name="Muyzer G."/>
            <person name="Nealson K.H."/>
        </authorList>
    </citation>
    <scope>NUCLEOTIDE SEQUENCE [LARGE SCALE GENOMIC DNA]</scope>
    <source>
        <strain evidence="3 4">A1</strain>
    </source>
</reference>
<evidence type="ECO:0000256" key="1">
    <source>
        <dbReference type="SAM" id="MobiDB-lite"/>
    </source>
</evidence>
<dbReference type="KEGG" id="cbaa:SRAA_1535"/>
<dbReference type="OrthoDB" id="8906930at2"/>
<keyword evidence="2" id="KW-0472">Membrane</keyword>
<dbReference type="Proteomes" id="UP000067461">
    <property type="component" value="Chromosome"/>
</dbReference>
<dbReference type="InterPro" id="IPR012902">
    <property type="entry name" value="N_methyl_site"/>
</dbReference>
<keyword evidence="2" id="KW-0812">Transmembrane</keyword>
<dbReference type="RefSeq" id="WP_052467522.1">
    <property type="nucleotide sequence ID" value="NZ_AP014568.1"/>
</dbReference>
<proteinExistence type="predicted"/>
<evidence type="ECO:0000313" key="4">
    <source>
        <dbReference type="Proteomes" id="UP000067461"/>
    </source>
</evidence>
<evidence type="ECO:0000256" key="2">
    <source>
        <dbReference type="SAM" id="Phobius"/>
    </source>
</evidence>
<gene>
    <name evidence="3" type="ORF">SRAA_1535</name>
</gene>
<sequence length="182" mass="19064">MNPARTPSSPLGAARRLGGPPLGARLRGAAPAKRQRGASLIEVLVAFLLLTFGLLGMSAMQINALQNNHSALQRSQASMLAHFKMDAMRANRVDAITGLYNMGALPNSRICGPAVAGTDLATRDREVWINALRDTLGEADTCALVVCLPGGGSAICTVQVQWDDTRGTGGAAMQVVEIVSQI</sequence>
<dbReference type="NCBIfam" id="TIGR02523">
    <property type="entry name" value="type_IV_pilV"/>
    <property type="match status" value="1"/>
</dbReference>
<dbReference type="AlphaFoldDB" id="A0A060NR71"/>
<dbReference type="HOGENOM" id="CLU_103234_3_1_4"/>
<dbReference type="InterPro" id="IPR013362">
    <property type="entry name" value="Pilus_4_PilV"/>
</dbReference>
<name>A0A060NR71_9BURK</name>
<feature type="transmembrane region" description="Helical" evidence="2">
    <location>
        <begin position="40"/>
        <end position="60"/>
    </location>
</feature>
<keyword evidence="2" id="KW-1133">Transmembrane helix</keyword>
<accession>A0A060NR71</accession>
<feature type="compositionally biased region" description="Low complexity" evidence="1">
    <location>
        <begin position="10"/>
        <end position="20"/>
    </location>
</feature>
<dbReference type="EMBL" id="AP014568">
    <property type="protein sequence ID" value="BAO81389.1"/>
    <property type="molecule type" value="Genomic_DNA"/>
</dbReference>
<organism evidence="3 4">
    <name type="scientific">Serpentinimonas raichei</name>
    <dbReference type="NCBI Taxonomy" id="1458425"/>
    <lineage>
        <taxon>Bacteria</taxon>
        <taxon>Pseudomonadati</taxon>
        <taxon>Pseudomonadota</taxon>
        <taxon>Betaproteobacteria</taxon>
        <taxon>Burkholderiales</taxon>
        <taxon>Comamonadaceae</taxon>
        <taxon>Serpentinimonas</taxon>
    </lineage>
</organism>
<protein>
    <submittedName>
        <fullName evidence="3">Tfp pilus assembly protein PilV</fullName>
    </submittedName>
</protein>
<dbReference type="STRING" id="1458425.SRAA_1535"/>
<dbReference type="Pfam" id="PF07963">
    <property type="entry name" value="N_methyl"/>
    <property type="match status" value="1"/>
</dbReference>